<dbReference type="InterPro" id="IPR040385">
    <property type="entry name" value="RABL6"/>
</dbReference>
<dbReference type="PROSITE" id="PS51419">
    <property type="entry name" value="RAB"/>
    <property type="match status" value="1"/>
</dbReference>
<evidence type="ECO:0008006" key="4">
    <source>
        <dbReference type="Google" id="ProtNLM"/>
    </source>
</evidence>
<feature type="compositionally biased region" description="Acidic residues" evidence="1">
    <location>
        <begin position="473"/>
        <end position="482"/>
    </location>
</feature>
<dbReference type="SMART" id="SM00175">
    <property type="entry name" value="RAB"/>
    <property type="match status" value="1"/>
</dbReference>
<feature type="compositionally biased region" description="Low complexity" evidence="1">
    <location>
        <begin position="459"/>
        <end position="470"/>
    </location>
</feature>
<comment type="caution">
    <text evidence="2">The sequence shown here is derived from an EMBL/GenBank/DDBJ whole genome shotgun (WGS) entry which is preliminary data.</text>
</comment>
<dbReference type="Proteomes" id="UP001286313">
    <property type="component" value="Unassembled WGS sequence"/>
</dbReference>
<evidence type="ECO:0000256" key="1">
    <source>
        <dbReference type="SAM" id="MobiDB-lite"/>
    </source>
</evidence>
<accession>A0AAE1KTH6</accession>
<dbReference type="PANTHER" id="PTHR14932:SF1">
    <property type="entry name" value="RAB-LIKE PROTEIN 6"/>
    <property type="match status" value="1"/>
</dbReference>
<dbReference type="GO" id="GO:0005634">
    <property type="term" value="C:nucleus"/>
    <property type="evidence" value="ECO:0007669"/>
    <property type="project" value="TreeGrafter"/>
</dbReference>
<dbReference type="AlphaFoldDB" id="A0AAE1KTH6"/>
<feature type="compositionally biased region" description="Basic and acidic residues" evidence="1">
    <location>
        <begin position="527"/>
        <end position="536"/>
    </location>
</feature>
<organism evidence="2 3">
    <name type="scientific">Petrolisthes cinctipes</name>
    <name type="common">Flat porcelain crab</name>
    <dbReference type="NCBI Taxonomy" id="88211"/>
    <lineage>
        <taxon>Eukaryota</taxon>
        <taxon>Metazoa</taxon>
        <taxon>Ecdysozoa</taxon>
        <taxon>Arthropoda</taxon>
        <taxon>Crustacea</taxon>
        <taxon>Multicrustacea</taxon>
        <taxon>Malacostraca</taxon>
        <taxon>Eumalacostraca</taxon>
        <taxon>Eucarida</taxon>
        <taxon>Decapoda</taxon>
        <taxon>Pleocyemata</taxon>
        <taxon>Anomura</taxon>
        <taxon>Galatheoidea</taxon>
        <taxon>Porcellanidae</taxon>
        <taxon>Petrolisthes</taxon>
    </lineage>
</organism>
<dbReference type="SUPFAM" id="SSF52540">
    <property type="entry name" value="P-loop containing nucleoside triphosphate hydrolases"/>
    <property type="match status" value="1"/>
</dbReference>
<sequence>MFSALRKLTGRGADGPGGQTNPPGMQAMAASLQRRFARGVQYNMKIVVRGDRNVGKSCLFRRLQGQPFHEEYIPTEEIQVASIQWNYKATDDVVKVEVWDVVDKGKKKKKMEGLKLDNSSLEYEEPALDAQFLDVYKGTNGVILVLDMTKNWTFEYVQRELVKVPLHIPVLVLANHRDMGHHRVVSEHDLKFFIEGLDRPEGSADIRYTESSMRNGYGLKLLHKFFNLPFLQLQRETLMRQLETNTAEIDATVQELDLYQESDDADYDLFLSQLTDRRRATAESLGPIPQAAVATNTFPFPQSQSSGAVTSPVLPSTLNAGMSKSVSVPVGLTSGNSSNQTSPRLSTDAHTNSPTLPSATTTTTTTNASATTTTTVTTPPTASKNSVSSANTPGVETSTQSPEKTQDKTSFISRIFSKNRDVEPAKEATPDVISVLSAPVSVDDFVPDGGRLDQSFLNDVSSVPSKDPSPTAQEEDSEDECDGNPMVSGFQVDLDPDDLQLGPSVMGVAGEEEEEQQEEESEEEEEDHTKAFSDDYSLRKLSVDSEKCERTCRKGATSKKKDSVGSDIADVEAFMGVSKISPEDLDSLALGAGGREERRENESKGRGGKEGCEEEEEEEVKGEHLDDWLNSEEGSAANPYVSTANIMPEGVEQDDSDLEEGWCGGDMSKEDNGGGGGIGGADKATPPSCSTSRSDSPIDQADRKKKHRKKDKDKKDKEEDKIGKKHKKKSKDKDKEKERDKDGEKKKKKKKRDKDKDDLEEFFQAGSPAKEFDEAYEAI</sequence>
<reference evidence="2" key="1">
    <citation type="submission" date="2023-10" db="EMBL/GenBank/DDBJ databases">
        <title>Genome assemblies of two species of porcelain crab, Petrolisthes cinctipes and Petrolisthes manimaculis (Anomura: Porcellanidae).</title>
        <authorList>
            <person name="Angst P."/>
        </authorList>
    </citation>
    <scope>NUCLEOTIDE SEQUENCE</scope>
    <source>
        <strain evidence="2">PB745_01</strain>
        <tissue evidence="2">Gill</tissue>
    </source>
</reference>
<feature type="compositionally biased region" description="Acidic residues" evidence="1">
    <location>
        <begin position="510"/>
        <end position="526"/>
    </location>
</feature>
<dbReference type="GO" id="GO:0005525">
    <property type="term" value="F:GTP binding"/>
    <property type="evidence" value="ECO:0007669"/>
    <property type="project" value="InterPro"/>
</dbReference>
<feature type="compositionally biased region" description="Basic residues" evidence="1">
    <location>
        <begin position="703"/>
        <end position="712"/>
    </location>
</feature>
<keyword evidence="3" id="KW-1185">Reference proteome</keyword>
<protein>
    <recommendedName>
        <fullName evidence="4">Rab-like protein 6</fullName>
    </recommendedName>
</protein>
<dbReference type="InterPro" id="IPR027417">
    <property type="entry name" value="P-loop_NTPase"/>
</dbReference>
<dbReference type="Gene3D" id="3.40.50.300">
    <property type="entry name" value="P-loop containing nucleotide triphosphate hydrolases"/>
    <property type="match status" value="1"/>
</dbReference>
<name>A0AAE1KTH6_PETCI</name>
<dbReference type="PANTHER" id="PTHR14932">
    <property type="entry name" value="RAS GTPASE-RELATED"/>
    <property type="match status" value="1"/>
</dbReference>
<dbReference type="PRINTS" id="PR00449">
    <property type="entry name" value="RASTRNSFRMNG"/>
</dbReference>
<feature type="region of interest" description="Disordered" evidence="1">
    <location>
        <begin position="575"/>
        <end position="779"/>
    </location>
</feature>
<feature type="compositionally biased region" description="Low complexity" evidence="1">
    <location>
        <begin position="351"/>
        <end position="383"/>
    </location>
</feature>
<feature type="region of interest" description="Disordered" evidence="1">
    <location>
        <begin position="453"/>
        <end position="536"/>
    </location>
</feature>
<feature type="compositionally biased region" description="Polar residues" evidence="1">
    <location>
        <begin position="384"/>
        <end position="410"/>
    </location>
</feature>
<feature type="compositionally biased region" description="Acidic residues" evidence="1">
    <location>
        <begin position="651"/>
        <end position="660"/>
    </location>
</feature>
<feature type="region of interest" description="Disordered" evidence="1">
    <location>
        <begin position="329"/>
        <end position="410"/>
    </location>
</feature>
<dbReference type="GO" id="GO:0005829">
    <property type="term" value="C:cytosol"/>
    <property type="evidence" value="ECO:0007669"/>
    <property type="project" value="TreeGrafter"/>
</dbReference>
<dbReference type="Pfam" id="PF08477">
    <property type="entry name" value="Roc"/>
    <property type="match status" value="1"/>
</dbReference>
<evidence type="ECO:0000313" key="3">
    <source>
        <dbReference type="Proteomes" id="UP001286313"/>
    </source>
</evidence>
<feature type="compositionally biased region" description="Polar residues" evidence="1">
    <location>
        <begin position="333"/>
        <end position="350"/>
    </location>
</feature>
<feature type="compositionally biased region" description="Basic and acidic residues" evidence="1">
    <location>
        <begin position="594"/>
        <end position="611"/>
    </location>
</feature>
<proteinExistence type="predicted"/>
<dbReference type="EMBL" id="JAWQEG010000819">
    <property type="protein sequence ID" value="KAK3885231.1"/>
    <property type="molecule type" value="Genomic_DNA"/>
</dbReference>
<feature type="compositionally biased region" description="Polar residues" evidence="1">
    <location>
        <begin position="687"/>
        <end position="697"/>
    </location>
</feature>
<feature type="compositionally biased region" description="Basic and acidic residues" evidence="1">
    <location>
        <begin position="713"/>
        <end position="722"/>
    </location>
</feature>
<gene>
    <name evidence="2" type="ORF">Pcinc_010533</name>
</gene>
<evidence type="ECO:0000313" key="2">
    <source>
        <dbReference type="EMBL" id="KAK3885231.1"/>
    </source>
</evidence>
<feature type="compositionally biased region" description="Basic and acidic residues" evidence="1">
    <location>
        <begin position="731"/>
        <end position="745"/>
    </location>
</feature>